<dbReference type="VEuPathDB" id="TriTrypDB:TcCLB.503905.30"/>
<dbReference type="VEuPathDB" id="TriTrypDB:TcYC6_0062880"/>
<dbReference type="VEuPathDB" id="TriTrypDB:C4B63_94g51"/>
<evidence type="ECO:0000313" key="3">
    <source>
        <dbReference type="EMBL" id="PWV05942.1"/>
    </source>
</evidence>
<evidence type="ECO:0000256" key="1">
    <source>
        <dbReference type="SAM" id="MobiDB-lite"/>
    </source>
</evidence>
<dbReference type="OMA" id="DMPDDFI"/>
<organism evidence="3 4">
    <name type="scientific">Trypanosoma cruzi</name>
    <dbReference type="NCBI Taxonomy" id="5693"/>
    <lineage>
        <taxon>Eukaryota</taxon>
        <taxon>Discoba</taxon>
        <taxon>Euglenozoa</taxon>
        <taxon>Kinetoplastea</taxon>
        <taxon>Metakinetoplastina</taxon>
        <taxon>Trypanosomatida</taxon>
        <taxon>Trypanosomatidae</taxon>
        <taxon>Trypanosoma</taxon>
        <taxon>Schizotrypanum</taxon>
    </lineage>
</organism>
<dbReference type="VEuPathDB" id="TriTrypDB:C3747_122g50"/>
<dbReference type="Pfam" id="PF05022">
    <property type="entry name" value="SRP40_C"/>
    <property type="match status" value="1"/>
</dbReference>
<dbReference type="PANTHER" id="PTHR37541">
    <property type="entry name" value="SRP40_C DOMAIN-CONTAINING PROTEIN"/>
    <property type="match status" value="1"/>
</dbReference>
<feature type="region of interest" description="Disordered" evidence="1">
    <location>
        <begin position="53"/>
        <end position="364"/>
    </location>
</feature>
<dbReference type="Proteomes" id="UP000246078">
    <property type="component" value="Unassembled WGS sequence"/>
</dbReference>
<dbReference type="VEuPathDB" id="TriTrypDB:TcCL_NonESM13859"/>
<feature type="domain" description="Srp40 C-terminal" evidence="2">
    <location>
        <begin position="367"/>
        <end position="434"/>
    </location>
</feature>
<dbReference type="VEuPathDB" id="TriTrypDB:BCY84_21499"/>
<dbReference type="PANTHER" id="PTHR37541:SF1">
    <property type="entry name" value="LISH DOMAIN-CONTAINING PROTEIN"/>
    <property type="match status" value="1"/>
</dbReference>
<dbReference type="OrthoDB" id="5599646at2759"/>
<feature type="compositionally biased region" description="Polar residues" evidence="1">
    <location>
        <begin position="349"/>
        <end position="358"/>
    </location>
</feature>
<dbReference type="VEuPathDB" id="TriTrypDB:TcG_09093"/>
<dbReference type="VEuPathDB" id="TriTrypDB:TcBrA4_0020280"/>
<comment type="caution">
    <text evidence="3">The sequence shown here is derived from an EMBL/GenBank/DDBJ whole genome shotgun (WGS) entry which is preliminary data.</text>
</comment>
<proteinExistence type="predicted"/>
<dbReference type="InterPro" id="IPR007718">
    <property type="entry name" value="Srp40_C"/>
</dbReference>
<accession>A0A2V2WCG4</accession>
<sequence length="438" mass="47154">MTGTINAAVLTYLKEHYPDVAHVFEQEAYISKPSFLPNATTVETLIASQQRGVKNRLDYPSSDGEKPSRKQCRTELNAAVPDSSSDDDDAPLRKPAQKAKASPAMRPAPKKAAIPDSSSDDDDAPLRKPAQKAKASPAMRPAPKKAAVPDSSSDDDDAPMRKPAKKAKASPVMRPAPKKAAVPDSSSDDDDAPLRKPAQKAKASPAMRPAPKKAAIPDSSSDDDDAPLRKPAQKAKASPAMRPAPKKAAVPDSSSDDDDAPMRKPAKKAKASPAMRPAPKKAAVPDSSSDDDDAPLRKPAQKAKASPAMRPAPKKTPRSECCGEQEPVKKSVRTEVVSAGPGGKEWEDNNVNNTRKSNGNGGTALRRFQRIDPTKVVFVKDELRDNRPGGEHMAFRQNQEMMRVKGKNFNKLKQKNKAKFYAAGVDTSVRSFQFDDSD</sequence>
<protein>
    <recommendedName>
        <fullName evidence="2">Srp40 C-terminal domain-containing protein</fullName>
    </recommendedName>
</protein>
<dbReference type="GO" id="GO:0005730">
    <property type="term" value="C:nucleolus"/>
    <property type="evidence" value="ECO:0007669"/>
    <property type="project" value="UniProtKB-ARBA"/>
</dbReference>
<feature type="compositionally biased region" description="Low complexity" evidence="1">
    <location>
        <begin position="271"/>
        <end position="287"/>
    </location>
</feature>
<reference evidence="3 4" key="1">
    <citation type="journal article" date="2018" name="Microb. Genom.">
        <title>Expanding an expanded genome: long-read sequencing of Trypanosoma cruzi.</title>
        <authorList>
            <person name="Berna L."/>
            <person name="Rodriguez M."/>
            <person name="Chiribao M.L."/>
            <person name="Parodi-Talice A."/>
            <person name="Pita S."/>
            <person name="Rijo G."/>
            <person name="Alvarez-Valin F."/>
            <person name="Robello C."/>
        </authorList>
    </citation>
    <scope>NUCLEOTIDE SEQUENCE [LARGE SCALE GENOMIC DNA]</scope>
    <source>
        <strain evidence="3 4">TCC</strain>
    </source>
</reference>
<gene>
    <name evidence="3" type="ORF">C3747_122g50</name>
</gene>
<name>A0A2V2WCG4_TRYCR</name>
<dbReference type="SMR" id="A0A2V2WCG4"/>
<dbReference type="VEuPathDB" id="TriTrypDB:TcCLB.507705.30"/>
<evidence type="ECO:0000259" key="2">
    <source>
        <dbReference type="Pfam" id="PF05022"/>
    </source>
</evidence>
<dbReference type="AlphaFoldDB" id="A0A2V2WCG4"/>
<evidence type="ECO:0000313" key="4">
    <source>
        <dbReference type="Proteomes" id="UP000246078"/>
    </source>
</evidence>
<dbReference type="EMBL" id="PRFC01000122">
    <property type="protein sequence ID" value="PWV05942.1"/>
    <property type="molecule type" value="Genomic_DNA"/>
</dbReference>